<dbReference type="Gene3D" id="3.10.580.10">
    <property type="entry name" value="CBS-domain"/>
    <property type="match status" value="1"/>
</dbReference>
<dbReference type="InterPro" id="IPR000644">
    <property type="entry name" value="CBS_dom"/>
</dbReference>
<evidence type="ECO:0000313" key="5">
    <source>
        <dbReference type="Proteomes" id="UP000198588"/>
    </source>
</evidence>
<feature type="transmembrane region" description="Helical" evidence="2">
    <location>
        <begin position="80"/>
        <end position="113"/>
    </location>
</feature>
<dbReference type="InterPro" id="IPR007065">
    <property type="entry name" value="HPP"/>
</dbReference>
<accession>A0A1G5X8J5</accession>
<dbReference type="InterPro" id="IPR046342">
    <property type="entry name" value="CBS_dom_sf"/>
</dbReference>
<protein>
    <submittedName>
        <fullName evidence="4">CBS domain-containing membrane protein</fullName>
    </submittedName>
</protein>
<feature type="transmembrane region" description="Helical" evidence="2">
    <location>
        <begin position="20"/>
        <end position="40"/>
    </location>
</feature>
<dbReference type="STRING" id="1165689.SAMN02927914_02041"/>
<dbReference type="Pfam" id="PF00571">
    <property type="entry name" value="CBS"/>
    <property type="match status" value="2"/>
</dbReference>
<keyword evidence="1" id="KW-0129">CBS domain</keyword>
<dbReference type="AlphaFoldDB" id="A0A1G5X8J5"/>
<dbReference type="PROSITE" id="PS51371">
    <property type="entry name" value="CBS"/>
    <property type="match status" value="1"/>
</dbReference>
<evidence type="ECO:0000256" key="2">
    <source>
        <dbReference type="SAM" id="Phobius"/>
    </source>
</evidence>
<dbReference type="EMBL" id="FMXM01000005">
    <property type="protein sequence ID" value="SDA66344.1"/>
    <property type="molecule type" value="Genomic_DNA"/>
</dbReference>
<proteinExistence type="predicted"/>
<keyword evidence="2" id="KW-1133">Transmembrane helix</keyword>
<gene>
    <name evidence="4" type="ORF">SAMN02927914_02041</name>
</gene>
<keyword evidence="2" id="KW-0812">Transmembrane</keyword>
<feature type="transmembrane region" description="Helical" evidence="2">
    <location>
        <begin position="133"/>
        <end position="160"/>
    </location>
</feature>
<reference evidence="4 5" key="1">
    <citation type="submission" date="2016-10" db="EMBL/GenBank/DDBJ databases">
        <authorList>
            <person name="de Groot N.N."/>
        </authorList>
    </citation>
    <scope>NUCLEOTIDE SEQUENCE [LARGE SCALE GENOMIC DNA]</scope>
    <source>
        <strain evidence="4 5">CGMCC 1.12097</strain>
    </source>
</reference>
<dbReference type="Pfam" id="PF04982">
    <property type="entry name" value="TM_HPP"/>
    <property type="match status" value="1"/>
</dbReference>
<sequence length="362" mass="37516">MAFRLFVPILAGATLRERIIACIGATIGIALTGAIGGLVLGNGPHVPLLVAPMGASAVLLFAVPASPLAQPWSIVGGNTISALVGVIVAHFIHETALATGIAVALAIAAMSFTRCLHPPGGAAALTAVLGGPAVISAGFLFPFVPVALNSILLVALGYGFHKLASRNYPHVPAPVPANSHGTIDPPAQSRIGFRSEDIDAALGALEETFDIDRNDLDRLLRQVELQALVREHSTLLCEDIMSRDVISVDEHTPADRARKLLLDHNIRILPVVNSEARLAGTVGLRELALATEMVGSVISPAATATASSAAMGLLPVLTDGRSHAVIVVDDDKRILGLITQTDLLAATARLRAADKLSAEAVQ</sequence>
<dbReference type="PANTHER" id="PTHR33741">
    <property type="entry name" value="TRANSMEMBRANE PROTEIN DDB_G0269096-RELATED"/>
    <property type="match status" value="1"/>
</dbReference>
<dbReference type="PANTHER" id="PTHR33741:SF5">
    <property type="entry name" value="TRANSMEMBRANE PROTEIN DDB_G0269096-RELATED"/>
    <property type="match status" value="1"/>
</dbReference>
<feature type="domain" description="CBS" evidence="3">
    <location>
        <begin position="241"/>
        <end position="297"/>
    </location>
</feature>
<dbReference type="SUPFAM" id="SSF54631">
    <property type="entry name" value="CBS-domain pair"/>
    <property type="match status" value="1"/>
</dbReference>
<dbReference type="InterPro" id="IPR058581">
    <property type="entry name" value="TM_HPP"/>
</dbReference>
<keyword evidence="2" id="KW-0472">Membrane</keyword>
<dbReference type="OrthoDB" id="9811720at2"/>
<name>A0A1G5X8J5_9HYPH</name>
<evidence type="ECO:0000313" key="4">
    <source>
        <dbReference type="EMBL" id="SDA66344.1"/>
    </source>
</evidence>
<organism evidence="4 5">
    <name type="scientific">Mesorhizobium qingshengii</name>
    <dbReference type="NCBI Taxonomy" id="1165689"/>
    <lineage>
        <taxon>Bacteria</taxon>
        <taxon>Pseudomonadati</taxon>
        <taxon>Pseudomonadota</taxon>
        <taxon>Alphaproteobacteria</taxon>
        <taxon>Hyphomicrobiales</taxon>
        <taxon>Phyllobacteriaceae</taxon>
        <taxon>Mesorhizobium</taxon>
    </lineage>
</organism>
<evidence type="ECO:0000256" key="1">
    <source>
        <dbReference type="PROSITE-ProRule" id="PRU00703"/>
    </source>
</evidence>
<evidence type="ECO:0000259" key="3">
    <source>
        <dbReference type="PROSITE" id="PS51371"/>
    </source>
</evidence>
<dbReference type="SMART" id="SM00116">
    <property type="entry name" value="CBS"/>
    <property type="match status" value="2"/>
</dbReference>
<feature type="transmembrane region" description="Helical" evidence="2">
    <location>
        <begin position="46"/>
        <end position="68"/>
    </location>
</feature>
<dbReference type="Proteomes" id="UP000198588">
    <property type="component" value="Unassembled WGS sequence"/>
</dbReference>
<dbReference type="RefSeq" id="WP_091577589.1">
    <property type="nucleotide sequence ID" value="NZ_FMXM01000005.1"/>
</dbReference>